<evidence type="ECO:0000313" key="12">
    <source>
        <dbReference type="EMBL" id="SLM10852.1"/>
    </source>
</evidence>
<evidence type="ECO:0000256" key="8">
    <source>
        <dbReference type="ARBA" id="ARBA00023315"/>
    </source>
</evidence>
<organism evidence="12">
    <name type="scientific">uncultured spirochete</name>
    <dbReference type="NCBI Taxonomy" id="156406"/>
    <lineage>
        <taxon>Bacteria</taxon>
        <taxon>Pseudomonadati</taxon>
        <taxon>Spirochaetota</taxon>
        <taxon>Spirochaetia</taxon>
        <taxon>Spirochaetales</taxon>
        <taxon>environmental samples</taxon>
    </lineage>
</organism>
<keyword evidence="10" id="KW-1283">Bacterial microcompartment</keyword>
<sequence>MLETKMIVNLSNRHIHLSHEDVEALFGKGYQLTKTKDLMQPGQFACAETVTIKGPKGQFEGVRILGPERKETQCEILASDVFKLGVPGCPVRESGQLEGSFPFEIIGPKGSVKKEKGLIIAKRHIHFDPESAKRFGVVDKQLVALKVGEERGAILLNVVCRVHPTYALECHLDFDEGNALGIGSGVTGEIVQV</sequence>
<comment type="subcellular location">
    <subcellularLocation>
        <location evidence="9">Bacterial microcompartment</location>
    </subcellularLocation>
</comment>
<evidence type="ECO:0000256" key="10">
    <source>
        <dbReference type="ARBA" id="ARBA00024446"/>
    </source>
</evidence>
<gene>
    <name evidence="12" type="primary">pduL</name>
    <name evidence="12" type="ORF">SPIROBIBN47_150142</name>
</gene>
<dbReference type="EMBL" id="FWDM01000007">
    <property type="protein sequence ID" value="SLM10852.1"/>
    <property type="molecule type" value="Genomic_DNA"/>
</dbReference>
<comment type="pathway">
    <text evidence="11">Polyol metabolism; 1,2-propanediol degradation.</text>
</comment>
<evidence type="ECO:0000256" key="1">
    <source>
        <dbReference type="ARBA" id="ARBA00001947"/>
    </source>
</evidence>
<dbReference type="PIRSF" id="PIRSF010130">
    <property type="entry name" value="PduL"/>
    <property type="match status" value="1"/>
</dbReference>
<evidence type="ECO:0000256" key="6">
    <source>
        <dbReference type="ARBA" id="ARBA00022723"/>
    </source>
</evidence>
<keyword evidence="6" id="KW-0479">Metal-binding</keyword>
<evidence type="ECO:0000256" key="9">
    <source>
        <dbReference type="ARBA" id="ARBA00024322"/>
    </source>
</evidence>
<dbReference type="UniPathway" id="UPA00621"/>
<dbReference type="EC" id="2.3.1.222" evidence="3 11"/>
<dbReference type="InterPro" id="IPR008300">
    <property type="entry name" value="PTAC"/>
</dbReference>
<name>A0A3P3XGF6_9SPIR</name>
<comment type="function">
    <text evidence="11">Involved in 1,2-propanediol (1,2-PD) degradation by catalyzing the conversion of propanoyl-CoA to propanoyl-phosphate.</text>
</comment>
<proteinExistence type="inferred from homology"/>
<dbReference type="GO" id="GO:0051144">
    <property type="term" value="P:1,2-propanediol catabolic process"/>
    <property type="evidence" value="ECO:0007669"/>
    <property type="project" value="UniProtKB-UniPathway"/>
</dbReference>
<dbReference type="GO" id="GO:0016747">
    <property type="term" value="F:acyltransferase activity, transferring groups other than amino-acyl groups"/>
    <property type="evidence" value="ECO:0007669"/>
    <property type="project" value="InterPro"/>
</dbReference>
<dbReference type="AlphaFoldDB" id="A0A3P3XGF6"/>
<comment type="catalytic activity">
    <reaction evidence="11">
        <text>propanoyl-CoA + phosphate = propanoyl phosphate + CoA</text>
        <dbReference type="Rhea" id="RHEA:28046"/>
        <dbReference type="ChEBI" id="CHEBI:43474"/>
        <dbReference type="ChEBI" id="CHEBI:57287"/>
        <dbReference type="ChEBI" id="CHEBI:57392"/>
        <dbReference type="ChEBI" id="CHEBI:58933"/>
        <dbReference type="EC" id="2.3.1.222"/>
    </reaction>
</comment>
<comment type="cofactor">
    <cofactor evidence="1">
        <name>Zn(2+)</name>
        <dbReference type="ChEBI" id="CHEBI:29105"/>
    </cofactor>
</comment>
<evidence type="ECO:0000256" key="11">
    <source>
        <dbReference type="PIRNR" id="PIRNR010130"/>
    </source>
</evidence>
<keyword evidence="8 11" id="KW-0012">Acyltransferase</keyword>
<dbReference type="GO" id="GO:0031469">
    <property type="term" value="C:bacterial microcompartment"/>
    <property type="evidence" value="ECO:0007669"/>
    <property type="project" value="UniProtKB-SubCell"/>
</dbReference>
<evidence type="ECO:0000256" key="5">
    <source>
        <dbReference type="ARBA" id="ARBA00022679"/>
    </source>
</evidence>
<dbReference type="PANTHER" id="PTHR39453">
    <property type="entry name" value="PHOSPHATE PROPANOYLTRANSFERASE"/>
    <property type="match status" value="1"/>
</dbReference>
<comment type="similarity">
    <text evidence="2 11">Belongs to the PduL family.</text>
</comment>
<evidence type="ECO:0000256" key="2">
    <source>
        <dbReference type="ARBA" id="ARBA00007342"/>
    </source>
</evidence>
<reference evidence="12" key="1">
    <citation type="submission" date="2017-02" db="EMBL/GenBank/DDBJ databases">
        <authorList>
            <person name="Regsiter A."/>
            <person name="William W."/>
        </authorList>
    </citation>
    <scope>NUCLEOTIDE SEQUENCE</scope>
    <source>
        <strain evidence="12">Bib</strain>
    </source>
</reference>
<keyword evidence="5 11" id="KW-0808">Transferase</keyword>
<evidence type="ECO:0000256" key="3">
    <source>
        <dbReference type="ARBA" id="ARBA00012206"/>
    </source>
</evidence>
<evidence type="ECO:0000256" key="4">
    <source>
        <dbReference type="ARBA" id="ARBA00020837"/>
    </source>
</evidence>
<evidence type="ECO:0000256" key="7">
    <source>
        <dbReference type="ARBA" id="ARBA00022833"/>
    </source>
</evidence>
<dbReference type="NCBIfam" id="NF011652">
    <property type="entry name" value="PRK15070.1"/>
    <property type="match status" value="1"/>
</dbReference>
<dbReference type="GO" id="GO:0046872">
    <property type="term" value="F:metal ion binding"/>
    <property type="evidence" value="ECO:0007669"/>
    <property type="project" value="UniProtKB-KW"/>
</dbReference>
<dbReference type="Pfam" id="PF06130">
    <property type="entry name" value="PTAC"/>
    <property type="match status" value="1"/>
</dbReference>
<protein>
    <recommendedName>
        <fullName evidence="4 11">Phosphate propanoyltransferase</fullName>
        <ecNumber evidence="3 11">2.3.1.222</ecNumber>
    </recommendedName>
</protein>
<keyword evidence="7" id="KW-0862">Zinc</keyword>
<accession>A0A3P3XGF6</accession>
<dbReference type="PANTHER" id="PTHR39453:SF1">
    <property type="entry name" value="PHOSPHATE PROPANOYLTRANSFERASE"/>
    <property type="match status" value="1"/>
</dbReference>